<sequence>SNNYCRPARRPLYCPPEAEVLDEQGAGRNSAWGHRSCKEMF</sequence>
<organism evidence="1 2">
    <name type="scientific">Trifolium medium</name>
    <dbReference type="NCBI Taxonomy" id="97028"/>
    <lineage>
        <taxon>Eukaryota</taxon>
        <taxon>Viridiplantae</taxon>
        <taxon>Streptophyta</taxon>
        <taxon>Embryophyta</taxon>
        <taxon>Tracheophyta</taxon>
        <taxon>Spermatophyta</taxon>
        <taxon>Magnoliopsida</taxon>
        <taxon>eudicotyledons</taxon>
        <taxon>Gunneridae</taxon>
        <taxon>Pentapetalae</taxon>
        <taxon>rosids</taxon>
        <taxon>fabids</taxon>
        <taxon>Fabales</taxon>
        <taxon>Fabaceae</taxon>
        <taxon>Papilionoideae</taxon>
        <taxon>50 kb inversion clade</taxon>
        <taxon>NPAAA clade</taxon>
        <taxon>Hologalegina</taxon>
        <taxon>IRL clade</taxon>
        <taxon>Trifolieae</taxon>
        <taxon>Trifolium</taxon>
    </lineage>
</organism>
<dbReference type="Proteomes" id="UP000265520">
    <property type="component" value="Unassembled WGS sequence"/>
</dbReference>
<proteinExistence type="predicted"/>
<evidence type="ECO:0000313" key="1">
    <source>
        <dbReference type="EMBL" id="MCI83420.1"/>
    </source>
</evidence>
<protein>
    <submittedName>
        <fullName evidence="1">Uncharacterized protein</fullName>
    </submittedName>
</protein>
<comment type="caution">
    <text evidence="1">The sequence shown here is derived from an EMBL/GenBank/DDBJ whole genome shotgun (WGS) entry which is preliminary data.</text>
</comment>
<dbReference type="EMBL" id="LXQA011066578">
    <property type="protein sequence ID" value="MCI83420.1"/>
    <property type="molecule type" value="Genomic_DNA"/>
</dbReference>
<evidence type="ECO:0000313" key="2">
    <source>
        <dbReference type="Proteomes" id="UP000265520"/>
    </source>
</evidence>
<feature type="non-terminal residue" evidence="1">
    <location>
        <position position="1"/>
    </location>
</feature>
<keyword evidence="2" id="KW-1185">Reference proteome</keyword>
<name>A0A392VAC0_9FABA</name>
<accession>A0A392VAC0</accession>
<reference evidence="1 2" key="1">
    <citation type="journal article" date="2018" name="Front. Plant Sci.">
        <title>Red Clover (Trifolium pratense) and Zigzag Clover (T. medium) - A Picture of Genomic Similarities and Differences.</title>
        <authorList>
            <person name="Dluhosova J."/>
            <person name="Istvanek J."/>
            <person name="Nedelnik J."/>
            <person name="Repkova J."/>
        </authorList>
    </citation>
    <scope>NUCLEOTIDE SEQUENCE [LARGE SCALE GENOMIC DNA]</scope>
    <source>
        <strain evidence="2">cv. 10/8</strain>
        <tissue evidence="1">Leaf</tissue>
    </source>
</reference>
<dbReference type="AlphaFoldDB" id="A0A392VAC0"/>